<feature type="transmembrane region" description="Helical" evidence="1">
    <location>
        <begin position="7"/>
        <end position="28"/>
    </location>
</feature>
<evidence type="ECO:0000313" key="2">
    <source>
        <dbReference type="EMBL" id="PJA15753.1"/>
    </source>
</evidence>
<evidence type="ECO:0000313" key="3">
    <source>
        <dbReference type="Proteomes" id="UP000228952"/>
    </source>
</evidence>
<dbReference type="AlphaFoldDB" id="A0A2M7W3H0"/>
<keyword evidence="1" id="KW-0472">Membrane</keyword>
<proteinExistence type="predicted"/>
<sequence length="138" mass="15706">MKQFLRKLVIIFGTLSIVLPILILTLWYKYIKEQEALYEGANISSKVCSPYLMTVSREQELMKISWKTTDSCSGFLLLGKTYSDFAGLPYKVLSAQGESPTTNHVVTLLKQDELQYTYVVIVSAGEWYGIKGNPFSYR</sequence>
<dbReference type="Proteomes" id="UP000228952">
    <property type="component" value="Unassembled WGS sequence"/>
</dbReference>
<evidence type="ECO:0008006" key="4">
    <source>
        <dbReference type="Google" id="ProtNLM"/>
    </source>
</evidence>
<comment type="caution">
    <text evidence="2">The sequence shown here is derived from an EMBL/GenBank/DDBJ whole genome shotgun (WGS) entry which is preliminary data.</text>
</comment>
<evidence type="ECO:0000256" key="1">
    <source>
        <dbReference type="SAM" id="Phobius"/>
    </source>
</evidence>
<organism evidence="2 3">
    <name type="scientific">Candidatus Dojkabacteria bacterium CG_4_10_14_0_2_um_filter_Dojkabacteria_WS6_41_15</name>
    <dbReference type="NCBI Taxonomy" id="2014249"/>
    <lineage>
        <taxon>Bacteria</taxon>
        <taxon>Candidatus Dojkabacteria</taxon>
    </lineage>
</organism>
<name>A0A2M7W3H0_9BACT</name>
<accession>A0A2M7W3H0</accession>
<keyword evidence="1" id="KW-1133">Transmembrane helix</keyword>
<protein>
    <recommendedName>
        <fullName evidence="4">Fibronectin type-III domain-containing protein</fullName>
    </recommendedName>
</protein>
<keyword evidence="1" id="KW-0812">Transmembrane</keyword>
<dbReference type="EMBL" id="PFQB01000009">
    <property type="protein sequence ID" value="PJA15753.1"/>
    <property type="molecule type" value="Genomic_DNA"/>
</dbReference>
<gene>
    <name evidence="2" type="ORF">COX64_00355</name>
</gene>
<reference evidence="3" key="1">
    <citation type="submission" date="2017-09" db="EMBL/GenBank/DDBJ databases">
        <title>Depth-based differentiation of microbial function through sediment-hosted aquifers and enrichment of novel symbionts in the deep terrestrial subsurface.</title>
        <authorList>
            <person name="Probst A.J."/>
            <person name="Ladd B."/>
            <person name="Jarett J.K."/>
            <person name="Geller-Mcgrath D.E."/>
            <person name="Sieber C.M.K."/>
            <person name="Emerson J.B."/>
            <person name="Anantharaman K."/>
            <person name="Thomas B.C."/>
            <person name="Malmstrom R."/>
            <person name="Stieglmeier M."/>
            <person name="Klingl A."/>
            <person name="Woyke T."/>
            <person name="Ryan C.M."/>
            <person name="Banfield J.F."/>
        </authorList>
    </citation>
    <scope>NUCLEOTIDE SEQUENCE [LARGE SCALE GENOMIC DNA]</scope>
</reference>